<keyword evidence="3" id="KW-0479">Metal-binding</keyword>
<sequence length="123" mass="13077">MDRVGAGGVLGTFALQYGKAMGINCIAIDAGEDKAKLCKELGAVAFIDYKTSPNIAADLRATIPDGLEAHAALLLATHEEPFQQAYKYVRPYGTVVCVGMPGQALLEAPVFDTVYQPSTIMLQ</sequence>
<keyword evidence="6" id="KW-0520">NAD</keyword>
<accession>A0AA35LYU9</accession>
<gene>
    <name evidence="8" type="ORF">CCHLO57077_00019025</name>
</gene>
<evidence type="ECO:0000256" key="5">
    <source>
        <dbReference type="ARBA" id="ARBA00023002"/>
    </source>
</evidence>
<dbReference type="InterPro" id="IPR036291">
    <property type="entry name" value="NAD(P)-bd_dom_sf"/>
</dbReference>
<organism evidence="8 9">
    <name type="scientific">Clonostachys chloroleuca</name>
    <dbReference type="NCBI Taxonomy" id="1926264"/>
    <lineage>
        <taxon>Eukaryota</taxon>
        <taxon>Fungi</taxon>
        <taxon>Dikarya</taxon>
        <taxon>Ascomycota</taxon>
        <taxon>Pezizomycotina</taxon>
        <taxon>Sordariomycetes</taxon>
        <taxon>Hypocreomycetidae</taxon>
        <taxon>Hypocreales</taxon>
        <taxon>Bionectriaceae</taxon>
        <taxon>Clonostachys</taxon>
    </lineage>
</organism>
<evidence type="ECO:0000313" key="9">
    <source>
        <dbReference type="Proteomes" id="UP001160390"/>
    </source>
</evidence>
<dbReference type="EMBL" id="CABFNP030000772">
    <property type="protein sequence ID" value="CAI6085951.1"/>
    <property type="molecule type" value="Genomic_DNA"/>
</dbReference>
<evidence type="ECO:0000256" key="6">
    <source>
        <dbReference type="ARBA" id="ARBA00023027"/>
    </source>
</evidence>
<comment type="similarity">
    <text evidence="2">Belongs to the zinc-containing alcohol dehydrogenase family.</text>
</comment>
<comment type="cofactor">
    <cofactor evidence="1">
        <name>Zn(2+)</name>
        <dbReference type="ChEBI" id="CHEBI:29105"/>
    </cofactor>
</comment>
<name>A0AA35LYU9_9HYPO</name>
<dbReference type="Pfam" id="PF00107">
    <property type="entry name" value="ADH_zinc_N"/>
    <property type="match status" value="1"/>
</dbReference>
<comment type="caution">
    <text evidence="8">The sequence shown here is derived from an EMBL/GenBank/DDBJ whole genome shotgun (WGS) entry which is preliminary data.</text>
</comment>
<proteinExistence type="inferred from homology"/>
<dbReference type="AlphaFoldDB" id="A0AA35LYU9"/>
<keyword evidence="4" id="KW-0862">Zinc</keyword>
<evidence type="ECO:0000256" key="4">
    <source>
        <dbReference type="ARBA" id="ARBA00022833"/>
    </source>
</evidence>
<dbReference type="Proteomes" id="UP001160390">
    <property type="component" value="Unassembled WGS sequence"/>
</dbReference>
<dbReference type="GO" id="GO:0005737">
    <property type="term" value="C:cytoplasm"/>
    <property type="evidence" value="ECO:0007669"/>
    <property type="project" value="TreeGrafter"/>
</dbReference>
<dbReference type="GO" id="GO:0046872">
    <property type="term" value="F:metal ion binding"/>
    <property type="evidence" value="ECO:0007669"/>
    <property type="project" value="UniProtKB-KW"/>
</dbReference>
<keyword evidence="5" id="KW-0560">Oxidoreductase</keyword>
<dbReference type="FunFam" id="3.40.50.720:FF:000039">
    <property type="entry name" value="Alcohol dehydrogenase AdhP"/>
    <property type="match status" value="1"/>
</dbReference>
<evidence type="ECO:0000313" key="8">
    <source>
        <dbReference type="EMBL" id="CAI6085951.1"/>
    </source>
</evidence>
<evidence type="ECO:0000256" key="3">
    <source>
        <dbReference type="ARBA" id="ARBA00022723"/>
    </source>
</evidence>
<feature type="domain" description="Alcohol dehydrogenase-like C-terminal" evidence="7">
    <location>
        <begin position="10"/>
        <end position="117"/>
    </location>
</feature>
<evidence type="ECO:0000256" key="2">
    <source>
        <dbReference type="ARBA" id="ARBA00008072"/>
    </source>
</evidence>
<dbReference type="Gene3D" id="3.40.50.720">
    <property type="entry name" value="NAD(P)-binding Rossmann-like Domain"/>
    <property type="match status" value="1"/>
</dbReference>
<dbReference type="InterPro" id="IPR013149">
    <property type="entry name" value="ADH-like_C"/>
</dbReference>
<evidence type="ECO:0000259" key="7">
    <source>
        <dbReference type="Pfam" id="PF00107"/>
    </source>
</evidence>
<dbReference type="PANTHER" id="PTHR42940">
    <property type="entry name" value="ALCOHOL DEHYDROGENASE 1-RELATED"/>
    <property type="match status" value="1"/>
</dbReference>
<protein>
    <recommendedName>
        <fullName evidence="7">Alcohol dehydrogenase-like C-terminal domain-containing protein</fullName>
    </recommendedName>
</protein>
<evidence type="ECO:0000256" key="1">
    <source>
        <dbReference type="ARBA" id="ARBA00001947"/>
    </source>
</evidence>
<keyword evidence="9" id="KW-1185">Reference proteome</keyword>
<dbReference type="SUPFAM" id="SSF51735">
    <property type="entry name" value="NAD(P)-binding Rossmann-fold domains"/>
    <property type="match status" value="1"/>
</dbReference>
<dbReference type="GO" id="GO:0004022">
    <property type="term" value="F:alcohol dehydrogenase (NAD+) activity"/>
    <property type="evidence" value="ECO:0007669"/>
    <property type="project" value="TreeGrafter"/>
</dbReference>
<dbReference type="PANTHER" id="PTHR42940:SF3">
    <property type="entry name" value="ALCOHOL DEHYDROGENASE 1-RELATED"/>
    <property type="match status" value="1"/>
</dbReference>
<reference evidence="8" key="1">
    <citation type="submission" date="2023-01" db="EMBL/GenBank/DDBJ databases">
        <authorList>
            <person name="Piombo E."/>
        </authorList>
    </citation>
    <scope>NUCLEOTIDE SEQUENCE</scope>
</reference>